<organism evidence="1 2">
    <name type="scientific">Eretmocerus hayati</name>
    <dbReference type="NCBI Taxonomy" id="131215"/>
    <lineage>
        <taxon>Eukaryota</taxon>
        <taxon>Metazoa</taxon>
        <taxon>Ecdysozoa</taxon>
        <taxon>Arthropoda</taxon>
        <taxon>Hexapoda</taxon>
        <taxon>Insecta</taxon>
        <taxon>Pterygota</taxon>
        <taxon>Neoptera</taxon>
        <taxon>Endopterygota</taxon>
        <taxon>Hymenoptera</taxon>
        <taxon>Apocrita</taxon>
        <taxon>Proctotrupomorpha</taxon>
        <taxon>Chalcidoidea</taxon>
        <taxon>Aphelinidae</taxon>
        <taxon>Aphelininae</taxon>
        <taxon>Eretmocerus</taxon>
    </lineage>
</organism>
<accession>A0ACC2P2S5</accession>
<proteinExistence type="predicted"/>
<evidence type="ECO:0000313" key="1">
    <source>
        <dbReference type="EMBL" id="KAJ8677672.1"/>
    </source>
</evidence>
<sequence>MFLLYAGPLVLRDVLTQEQYDNFMLFHVGCRILWSRDMYERYSKHAQQYLYRFVLSAETLYGLEFIFLNVHSVEHLSEDVKAVDGTVSDYTTFPFENEFGHNKKDIKSGNKPLEQSCSNIQKDLVFNEQKVPYTTGSKILKHKMTDNIHQVQKLKCKNFELTLKRPNDVILLRNGSLVRIKGMACSSIGNNPDKVHIVDQRSASSCLPSSLHRLRNIQDHSNE</sequence>
<comment type="caution">
    <text evidence="1">The sequence shown here is derived from an EMBL/GenBank/DDBJ whole genome shotgun (WGS) entry which is preliminary data.</text>
</comment>
<evidence type="ECO:0000313" key="2">
    <source>
        <dbReference type="Proteomes" id="UP001239111"/>
    </source>
</evidence>
<protein>
    <submittedName>
        <fullName evidence="1">Uncharacterized protein</fullName>
    </submittedName>
</protein>
<reference evidence="1" key="1">
    <citation type="submission" date="2023-04" db="EMBL/GenBank/DDBJ databases">
        <title>A chromosome-level genome assembly of the parasitoid wasp Eretmocerus hayati.</title>
        <authorList>
            <person name="Zhong Y."/>
            <person name="Liu S."/>
            <person name="Liu Y."/>
        </authorList>
    </citation>
    <scope>NUCLEOTIDE SEQUENCE</scope>
    <source>
        <strain evidence="1">ZJU_SS_LIU_2023</strain>
    </source>
</reference>
<gene>
    <name evidence="1" type="ORF">QAD02_013459</name>
</gene>
<dbReference type="Proteomes" id="UP001239111">
    <property type="component" value="Chromosome 2"/>
</dbReference>
<name>A0ACC2P2S5_9HYME</name>
<dbReference type="EMBL" id="CM056742">
    <property type="protein sequence ID" value="KAJ8677672.1"/>
    <property type="molecule type" value="Genomic_DNA"/>
</dbReference>
<keyword evidence="2" id="KW-1185">Reference proteome</keyword>